<keyword evidence="1" id="KW-0805">Transcription regulation</keyword>
<protein>
    <submittedName>
        <fullName evidence="6">TetR/AcrR family transcriptional repressor of nem operon</fullName>
    </submittedName>
</protein>
<proteinExistence type="predicted"/>
<dbReference type="AlphaFoldDB" id="A0A7X0H5Z3"/>
<evidence type="ECO:0000313" key="6">
    <source>
        <dbReference type="EMBL" id="MBB6429923.1"/>
    </source>
</evidence>
<organism evidence="6 7">
    <name type="scientific">Algisphaera agarilytica</name>
    <dbReference type="NCBI Taxonomy" id="1385975"/>
    <lineage>
        <taxon>Bacteria</taxon>
        <taxon>Pseudomonadati</taxon>
        <taxon>Planctomycetota</taxon>
        <taxon>Phycisphaerae</taxon>
        <taxon>Phycisphaerales</taxon>
        <taxon>Phycisphaeraceae</taxon>
        <taxon>Algisphaera</taxon>
    </lineage>
</organism>
<evidence type="ECO:0000259" key="5">
    <source>
        <dbReference type="PROSITE" id="PS50977"/>
    </source>
</evidence>
<feature type="DNA-binding region" description="H-T-H motif" evidence="4">
    <location>
        <begin position="29"/>
        <end position="48"/>
    </location>
</feature>
<feature type="domain" description="HTH tetR-type" evidence="5">
    <location>
        <begin position="6"/>
        <end position="66"/>
    </location>
</feature>
<dbReference type="InterPro" id="IPR001647">
    <property type="entry name" value="HTH_TetR"/>
</dbReference>
<dbReference type="PROSITE" id="PS50977">
    <property type="entry name" value="HTH_TETR_2"/>
    <property type="match status" value="1"/>
</dbReference>
<name>A0A7X0H5Z3_9BACT</name>
<keyword evidence="7" id="KW-1185">Reference proteome</keyword>
<dbReference type="PANTHER" id="PTHR47506">
    <property type="entry name" value="TRANSCRIPTIONAL REGULATORY PROTEIN"/>
    <property type="match status" value="1"/>
</dbReference>
<dbReference type="Pfam" id="PF00440">
    <property type="entry name" value="TetR_N"/>
    <property type="match status" value="1"/>
</dbReference>
<dbReference type="InterPro" id="IPR011075">
    <property type="entry name" value="TetR_C"/>
</dbReference>
<accession>A0A7X0H5Z3</accession>
<keyword evidence="3" id="KW-0804">Transcription</keyword>
<reference evidence="6 7" key="1">
    <citation type="submission" date="2020-08" db="EMBL/GenBank/DDBJ databases">
        <title>Genomic Encyclopedia of Type Strains, Phase IV (KMG-IV): sequencing the most valuable type-strain genomes for metagenomic binning, comparative biology and taxonomic classification.</title>
        <authorList>
            <person name="Goeker M."/>
        </authorList>
    </citation>
    <scope>NUCLEOTIDE SEQUENCE [LARGE SCALE GENOMIC DNA]</scope>
    <source>
        <strain evidence="6 7">DSM 103725</strain>
    </source>
</reference>
<dbReference type="Gene3D" id="1.10.10.60">
    <property type="entry name" value="Homeodomain-like"/>
    <property type="match status" value="1"/>
</dbReference>
<dbReference type="Pfam" id="PF16925">
    <property type="entry name" value="TetR_C_13"/>
    <property type="match status" value="1"/>
</dbReference>
<sequence>MPWEKNFDTDLALQQAMKVFWDKGYDATSMADLTKAMGINKGSLYNAFGGKKALFVKAVLKYDLEHRREAIAQLEALDDPIRAFGMLFDGLIAESLADKEKKGCLLVNTALELPSHDGEIRAIVTGGLQDFESYFRRGIEVAQKRGDISASIDAPVTAKGLLTLVVGLRVLARGVFDENGLQAIKTQAMGMLAQPLAF</sequence>
<dbReference type="InterPro" id="IPR023772">
    <property type="entry name" value="DNA-bd_HTH_TetR-type_CS"/>
</dbReference>
<dbReference type="Proteomes" id="UP000541810">
    <property type="component" value="Unassembled WGS sequence"/>
</dbReference>
<evidence type="ECO:0000256" key="1">
    <source>
        <dbReference type="ARBA" id="ARBA00023015"/>
    </source>
</evidence>
<gene>
    <name evidence="6" type="ORF">HNQ40_001729</name>
</gene>
<evidence type="ECO:0000256" key="3">
    <source>
        <dbReference type="ARBA" id="ARBA00023163"/>
    </source>
</evidence>
<dbReference type="SUPFAM" id="SSF48498">
    <property type="entry name" value="Tetracyclin repressor-like, C-terminal domain"/>
    <property type="match status" value="1"/>
</dbReference>
<dbReference type="InterPro" id="IPR036271">
    <property type="entry name" value="Tet_transcr_reg_TetR-rel_C_sf"/>
</dbReference>
<dbReference type="PROSITE" id="PS01081">
    <property type="entry name" value="HTH_TETR_1"/>
    <property type="match status" value="1"/>
</dbReference>
<evidence type="ECO:0000256" key="2">
    <source>
        <dbReference type="ARBA" id="ARBA00023125"/>
    </source>
</evidence>
<keyword evidence="2 4" id="KW-0238">DNA-binding</keyword>
<dbReference type="RefSeq" id="WP_184677475.1">
    <property type="nucleotide sequence ID" value="NZ_JACHGY010000001.1"/>
</dbReference>
<evidence type="ECO:0000256" key="4">
    <source>
        <dbReference type="PROSITE-ProRule" id="PRU00335"/>
    </source>
</evidence>
<dbReference type="GO" id="GO:0003677">
    <property type="term" value="F:DNA binding"/>
    <property type="evidence" value="ECO:0007669"/>
    <property type="project" value="UniProtKB-UniRule"/>
</dbReference>
<dbReference type="PRINTS" id="PR00455">
    <property type="entry name" value="HTHTETR"/>
</dbReference>
<comment type="caution">
    <text evidence="6">The sequence shown here is derived from an EMBL/GenBank/DDBJ whole genome shotgun (WGS) entry which is preliminary data.</text>
</comment>
<dbReference type="SUPFAM" id="SSF46689">
    <property type="entry name" value="Homeodomain-like"/>
    <property type="match status" value="1"/>
</dbReference>
<evidence type="ECO:0000313" key="7">
    <source>
        <dbReference type="Proteomes" id="UP000541810"/>
    </source>
</evidence>
<dbReference type="Gene3D" id="1.10.357.10">
    <property type="entry name" value="Tetracycline Repressor, domain 2"/>
    <property type="match status" value="1"/>
</dbReference>
<dbReference type="PANTHER" id="PTHR47506:SF1">
    <property type="entry name" value="HTH-TYPE TRANSCRIPTIONAL REGULATOR YJDC"/>
    <property type="match status" value="1"/>
</dbReference>
<dbReference type="InterPro" id="IPR009057">
    <property type="entry name" value="Homeodomain-like_sf"/>
</dbReference>
<dbReference type="EMBL" id="JACHGY010000001">
    <property type="protein sequence ID" value="MBB6429923.1"/>
    <property type="molecule type" value="Genomic_DNA"/>
</dbReference>